<comment type="caution">
    <text evidence="1">The sequence shown here is derived from an EMBL/GenBank/DDBJ whole genome shotgun (WGS) entry which is preliminary data.</text>
</comment>
<accession>A0ACC1SNH0</accession>
<keyword evidence="2" id="KW-1185">Reference proteome</keyword>
<protein>
    <submittedName>
        <fullName evidence="1">Uncharacterized protein</fullName>
    </submittedName>
</protein>
<proteinExistence type="predicted"/>
<evidence type="ECO:0000313" key="1">
    <source>
        <dbReference type="EMBL" id="KAJ3543250.1"/>
    </source>
</evidence>
<sequence>MFKNRRCIDLAAIGRSYATHLRPHTRFAAQRSVKKFRLGYATSHDGSRAQKPPSNPGRTYLPIVLSTVAAGVVGWLIGKSSQTVADSQILYATRAEMKRAVEEIATILGQDSVSTDDEILKAHGYSEWSTVNLDRLPVAVVYPGSTEDVSKIAKLVNISRVPYSGGSSVEGHFSAPFGGISVDFCNMNRILEFHKEDMNIEVQPCVSWMGLNEKIKDSGLFFPIDPGPSAQIGGMVGTNCSGTHAVRYGTMKDWVVNLTVVLSDGTIFKTRKRPRKSSAGYNLNSLFVGSEGTLGLVTEATLKLATIPEETGVAVVAFPSIKDAASMAVNVMHRGIPVGAVEILDDVQMNVINRVGATGKVWRESPTLFFKLSGTSASVAGDIAQVRHIAGEYGGLEFQFESDPEKQKRLWSARKEALWSMLSLRESGNQVWTTDVAVPLSRVAELIGNILGHVGDGNFHATILFDGDKERAAVEDAAHKMVRRALAMEGTCTGEHGIGLGKKEFLREELGDKPIEVMKSIKKSLDPRWLMNPGKIFDA</sequence>
<gene>
    <name evidence="1" type="ORF">NM208_g3669</name>
</gene>
<dbReference type="Proteomes" id="UP001148629">
    <property type="component" value="Unassembled WGS sequence"/>
</dbReference>
<evidence type="ECO:0000313" key="2">
    <source>
        <dbReference type="Proteomes" id="UP001148629"/>
    </source>
</evidence>
<organism evidence="1 2">
    <name type="scientific">Fusarium decemcellulare</name>
    <dbReference type="NCBI Taxonomy" id="57161"/>
    <lineage>
        <taxon>Eukaryota</taxon>
        <taxon>Fungi</taxon>
        <taxon>Dikarya</taxon>
        <taxon>Ascomycota</taxon>
        <taxon>Pezizomycotina</taxon>
        <taxon>Sordariomycetes</taxon>
        <taxon>Hypocreomycetidae</taxon>
        <taxon>Hypocreales</taxon>
        <taxon>Nectriaceae</taxon>
        <taxon>Fusarium</taxon>
        <taxon>Fusarium decemcellulare species complex</taxon>
    </lineage>
</organism>
<dbReference type="EMBL" id="JANRMS010000253">
    <property type="protein sequence ID" value="KAJ3543250.1"/>
    <property type="molecule type" value="Genomic_DNA"/>
</dbReference>
<name>A0ACC1SNH0_9HYPO</name>
<reference evidence="1" key="1">
    <citation type="submission" date="2022-08" db="EMBL/GenBank/DDBJ databases">
        <title>Genome Sequence of Fusarium decemcellulare.</title>
        <authorList>
            <person name="Buettner E."/>
        </authorList>
    </citation>
    <scope>NUCLEOTIDE SEQUENCE</scope>
    <source>
        <strain evidence="1">Babe19</strain>
    </source>
</reference>